<evidence type="ECO:0000256" key="4">
    <source>
        <dbReference type="SAM" id="MobiDB-lite"/>
    </source>
</evidence>
<dbReference type="SMART" id="SM00382">
    <property type="entry name" value="AAA"/>
    <property type="match status" value="3"/>
</dbReference>
<reference evidence="6" key="1">
    <citation type="submission" date="2021-01" db="EMBL/GenBank/DDBJ databases">
        <title>Whole genome shotgun sequence of Cellulomonas chitinilytica NBRC 110799.</title>
        <authorList>
            <person name="Komaki H."/>
            <person name="Tamura T."/>
        </authorList>
    </citation>
    <scope>NUCLEOTIDE SEQUENCE</scope>
    <source>
        <strain evidence="6">NBRC 110799</strain>
    </source>
</reference>
<accession>A0A919P6J5</accession>
<dbReference type="InterPro" id="IPR027417">
    <property type="entry name" value="P-loop_NTPase"/>
</dbReference>
<evidence type="ECO:0000256" key="1">
    <source>
        <dbReference type="ARBA" id="ARBA00022741"/>
    </source>
</evidence>
<dbReference type="InterPro" id="IPR002543">
    <property type="entry name" value="FtsK_dom"/>
</dbReference>
<feature type="binding site" evidence="3">
    <location>
        <begin position="563"/>
        <end position="570"/>
    </location>
    <ligand>
        <name>ATP</name>
        <dbReference type="ChEBI" id="CHEBI:30616"/>
    </ligand>
</feature>
<dbReference type="InterPro" id="IPR003593">
    <property type="entry name" value="AAA+_ATPase"/>
</dbReference>
<feature type="region of interest" description="Disordered" evidence="4">
    <location>
        <begin position="112"/>
        <end position="132"/>
    </location>
</feature>
<evidence type="ECO:0000313" key="7">
    <source>
        <dbReference type="Proteomes" id="UP000632740"/>
    </source>
</evidence>
<gene>
    <name evidence="6" type="ORF">Cch01nite_36120</name>
</gene>
<dbReference type="Proteomes" id="UP000632740">
    <property type="component" value="Unassembled WGS sequence"/>
</dbReference>
<dbReference type="PROSITE" id="PS50901">
    <property type="entry name" value="FTSK"/>
    <property type="match status" value="1"/>
</dbReference>
<organism evidence="6 7">
    <name type="scientific">Cellulomonas chitinilytica</name>
    <dbReference type="NCBI Taxonomy" id="398759"/>
    <lineage>
        <taxon>Bacteria</taxon>
        <taxon>Bacillati</taxon>
        <taxon>Actinomycetota</taxon>
        <taxon>Actinomycetes</taxon>
        <taxon>Micrococcales</taxon>
        <taxon>Cellulomonadaceae</taxon>
        <taxon>Cellulomonas</taxon>
    </lineage>
</organism>
<dbReference type="SUPFAM" id="SSF52540">
    <property type="entry name" value="P-loop containing nucleoside triphosphate hydrolases"/>
    <property type="match status" value="3"/>
</dbReference>
<comment type="caution">
    <text evidence="6">The sequence shown here is derived from an EMBL/GenBank/DDBJ whole genome shotgun (WGS) entry which is preliminary data.</text>
</comment>
<dbReference type="Pfam" id="PF01580">
    <property type="entry name" value="FtsK_SpoIIIE"/>
    <property type="match status" value="1"/>
</dbReference>
<dbReference type="GO" id="GO:0003677">
    <property type="term" value="F:DNA binding"/>
    <property type="evidence" value="ECO:0007669"/>
    <property type="project" value="InterPro"/>
</dbReference>
<protein>
    <recommendedName>
        <fullName evidence="5">FtsK domain-containing protein</fullName>
    </recommendedName>
</protein>
<evidence type="ECO:0000256" key="2">
    <source>
        <dbReference type="ARBA" id="ARBA00022840"/>
    </source>
</evidence>
<dbReference type="PANTHER" id="PTHR22683:SF1">
    <property type="entry name" value="TYPE VII SECRETION SYSTEM PROTEIN ESSC"/>
    <property type="match status" value="1"/>
</dbReference>
<sequence>MLLTALHPDPRRGTGLVSTDVEAQRGLPLARLRPELARITGWPGWSSGTVRLAVDDAVLDDTHRVGAYPLVAGCELRPGPGHRPEAESAVGAALHVAVVAGPDCGRLHPVAPGTETTVRGPRSAGAPATDGDELLLADPDLGRVRVRCAGGRVRVRVDRPATLARAAPRWWRRGRRPVAVRRRTWVRWRPDDDLRVGATTLALRSRSGPATRPTAAGRPPGRATGPAAAMVLAPLVGSVALALALHQPLLLLTAATGPLLLLTGGRDARSVDAPDGSPLDPSDADDPAHLVAATVLALDGGPVVHRRAPWDADGALAVVGPRGTALAVARGLVLGELGTHARPSLSVLADDPEPWAWAAALARPVVDAGPGVEDHVVVVDRTRVTDETATRRSTAGPGQRMLLVLPSRDQVPAWCRHVLQVGPTSARLRGGTDAPLPDALVPDTPARGTARSRRGVPDGDGWRAVPLHAVSSDTARAQVARACGVRELRGRLDPGPLGGPLDPLPSQVPLAGLPDLPAADAPSVATAWGSPRAGLAAPLGRTSGLVPVEVDLVADGPHALVAGTTGAGKSELLTTWVLATALRHPPERLAVLLVDFKGGAGLGAVAGLPHVVDHVTDLDATRARRVLTGLRAELRRRERLLADHAARDVADLDRDDAATPPRLLVVVDELRALVDDLPDATATLVRLAAQGRALGVHLLLATQRPAGAVSADLRANTSLRIALRVADPADSLDVVEVPDAALLPPSTPGRAVLRRAGGAPELLQVARPGGRVDEDAGVRLARPSRPSEPWTPQVAACSADDEVAAWVTAARRAAVGRPVRPVPWVPALPEQVTVEDVAPGPGLALAVADVPDEQRRAPVRWDPADGHLLVLGGPGSGRTTTLLTLGTEALRDGLPVHAVGLPARAVAELRARDPLGLVGTVARSDEPVRVARLAELLGSHPGPDDGAGPRAVLLVDDLTTTLDALAVLARGAGPDRLTRLWRSGGSAGGVAVVATADVTGGAVRHGTHFRDRLVLRVPDISLDAVAGVPGALSGARAEPGRAIHVGPAGAVVCQVALPATTVPRAPRRPPGTTVRVEALPRRATRPAERHAPAGEMPGGEMPGGELPGAGGVPAAGGVPLGVGGDDASPVRVDVDPGLLVAGPPGSGRSTTLGVVADGLVRAGVPVVRLVDLACGPVVALPGVVDVDVSRGDARSVLDGPGRRTVLVDDLDDLERAYPDLVDAWARWSGAGCVFVAATTSSAAVGAYRGLVPTLLRLRRAVVLDVHDAASAELVGGRAAWLADPADRPAGRGVLVVGRTATPVQVYAPDRAGSTAGPEPSS</sequence>
<dbReference type="PANTHER" id="PTHR22683">
    <property type="entry name" value="SPORULATION PROTEIN RELATED"/>
    <property type="match status" value="1"/>
</dbReference>
<dbReference type="RefSeq" id="WP_203757907.1">
    <property type="nucleotide sequence ID" value="NZ_BONK01000014.1"/>
</dbReference>
<keyword evidence="2 3" id="KW-0067">ATP-binding</keyword>
<proteinExistence type="predicted"/>
<evidence type="ECO:0000313" key="6">
    <source>
        <dbReference type="EMBL" id="GIG22888.1"/>
    </source>
</evidence>
<feature type="region of interest" description="Disordered" evidence="4">
    <location>
        <begin position="426"/>
        <end position="462"/>
    </location>
</feature>
<dbReference type="EMBL" id="BONK01000014">
    <property type="protein sequence ID" value="GIG22888.1"/>
    <property type="molecule type" value="Genomic_DNA"/>
</dbReference>
<dbReference type="GO" id="GO:0005524">
    <property type="term" value="F:ATP binding"/>
    <property type="evidence" value="ECO:0007669"/>
    <property type="project" value="UniProtKB-UniRule"/>
</dbReference>
<keyword evidence="7" id="KW-1185">Reference proteome</keyword>
<name>A0A919P6J5_9CELL</name>
<dbReference type="InterPro" id="IPR050206">
    <property type="entry name" value="FtsK/SpoIIIE/SftA"/>
</dbReference>
<dbReference type="Gene3D" id="3.40.50.300">
    <property type="entry name" value="P-loop containing nucleotide triphosphate hydrolases"/>
    <property type="match status" value="3"/>
</dbReference>
<evidence type="ECO:0000256" key="3">
    <source>
        <dbReference type="PROSITE-ProRule" id="PRU00289"/>
    </source>
</evidence>
<keyword evidence="1 3" id="KW-0547">Nucleotide-binding</keyword>
<feature type="domain" description="FtsK" evidence="5">
    <location>
        <begin position="545"/>
        <end position="732"/>
    </location>
</feature>
<evidence type="ECO:0000259" key="5">
    <source>
        <dbReference type="PROSITE" id="PS50901"/>
    </source>
</evidence>